<evidence type="ECO:0000313" key="1">
    <source>
        <dbReference type="EMBL" id="OGM78899.1"/>
    </source>
</evidence>
<dbReference type="AlphaFoldDB" id="A0A1F8CSU3"/>
<evidence type="ECO:0000313" key="2">
    <source>
        <dbReference type="Proteomes" id="UP000178999"/>
    </source>
</evidence>
<sequence>MFGQAVFDGLIDVLLFKLTLRFTQLTSGFMAGQEYVCRDPQVRLGEKAGQRGFVVEMEILSDLGTKMITVNLVPHWAVLALKGVFADAAVSVDNLPKRKIGDSDIWVREANLTFSGHGAETHVQVWRYFTAGKMDEVIFRFDTINLKTQEKFFFREVLFRQSFC</sequence>
<dbReference type="STRING" id="1802538.A2382_03325"/>
<dbReference type="Proteomes" id="UP000178999">
    <property type="component" value="Unassembled WGS sequence"/>
</dbReference>
<name>A0A1F8CSU3_9BACT</name>
<comment type="caution">
    <text evidence="1">The sequence shown here is derived from an EMBL/GenBank/DDBJ whole genome shotgun (WGS) entry which is preliminary data.</text>
</comment>
<protein>
    <submittedName>
        <fullName evidence="1">Uncharacterized protein</fullName>
    </submittedName>
</protein>
<accession>A0A1F8CSU3</accession>
<reference evidence="1 2" key="1">
    <citation type="journal article" date="2016" name="Nat. Commun.">
        <title>Thousands of microbial genomes shed light on interconnected biogeochemical processes in an aquifer system.</title>
        <authorList>
            <person name="Anantharaman K."/>
            <person name="Brown C.T."/>
            <person name="Hug L.A."/>
            <person name="Sharon I."/>
            <person name="Castelle C.J."/>
            <person name="Probst A.J."/>
            <person name="Thomas B.C."/>
            <person name="Singh A."/>
            <person name="Wilkins M.J."/>
            <person name="Karaoz U."/>
            <person name="Brodie E.L."/>
            <person name="Williams K.H."/>
            <person name="Hubbard S.S."/>
            <person name="Banfield J.F."/>
        </authorList>
    </citation>
    <scope>NUCLEOTIDE SEQUENCE [LARGE SCALE GENOMIC DNA]</scope>
</reference>
<proteinExistence type="predicted"/>
<gene>
    <name evidence="1" type="ORF">A2382_03325</name>
</gene>
<dbReference type="EMBL" id="MGHY01000025">
    <property type="protein sequence ID" value="OGM78899.1"/>
    <property type="molecule type" value="Genomic_DNA"/>
</dbReference>
<organism evidence="1 2">
    <name type="scientific">Candidatus Woesebacteria bacterium RIFOXYB1_FULL_38_16</name>
    <dbReference type="NCBI Taxonomy" id="1802538"/>
    <lineage>
        <taxon>Bacteria</taxon>
        <taxon>Candidatus Woeseibacteriota</taxon>
    </lineage>
</organism>